<protein>
    <submittedName>
        <fullName evidence="1">CAZy families GT2|GT4 protein</fullName>
    </submittedName>
</protein>
<accession>A0A060C6D1</accession>
<evidence type="ECO:0000313" key="1">
    <source>
        <dbReference type="EMBL" id="AIA88585.1"/>
    </source>
</evidence>
<dbReference type="AlphaFoldDB" id="A0A060C6D1"/>
<proteinExistence type="predicted"/>
<organism evidence="1">
    <name type="scientific">uncultured Desulfotomaculum sp</name>
    <dbReference type="NCBI Taxonomy" id="157294"/>
    <lineage>
        <taxon>Bacteria</taxon>
        <taxon>Bacillati</taxon>
        <taxon>Bacillota</taxon>
        <taxon>Clostridia</taxon>
        <taxon>Eubacteriales</taxon>
        <taxon>Desulfotomaculaceae</taxon>
        <taxon>Desulfotomaculum</taxon>
        <taxon>environmental samples</taxon>
    </lineage>
</organism>
<name>A0A060C6D1_9FIRM</name>
<sequence length="48" mass="5299">MPETARLILVLGMHRSGTSAWARALRVLGVDLGARLLPPPVLQSQRFF</sequence>
<feature type="non-terminal residue" evidence="1">
    <location>
        <position position="48"/>
    </location>
</feature>
<dbReference type="EMBL" id="KF121301">
    <property type="protein sequence ID" value="AIA88585.1"/>
    <property type="molecule type" value="Genomic_DNA"/>
</dbReference>
<reference evidence="1" key="1">
    <citation type="journal article" date="2013" name="Environ. Microbiol.">
        <title>Seasonally variable intestinal metagenomes of the red palm weevil (Rhynchophorus ferrugineus).</title>
        <authorList>
            <person name="Jia S."/>
            <person name="Zhang X."/>
            <person name="Zhang G."/>
            <person name="Yin A."/>
            <person name="Zhang S."/>
            <person name="Li F."/>
            <person name="Wang L."/>
            <person name="Zhao D."/>
            <person name="Yun Q."/>
            <person name="Tala"/>
            <person name="Wang J."/>
            <person name="Sun G."/>
            <person name="Baabdullah M."/>
            <person name="Yu X."/>
            <person name="Hu S."/>
            <person name="Al-Mssallem I.S."/>
            <person name="Yu J."/>
        </authorList>
    </citation>
    <scope>NUCLEOTIDE SEQUENCE</scope>
</reference>